<dbReference type="Gene3D" id="3.40.50.300">
    <property type="entry name" value="P-loop containing nucleotide triphosphate hydrolases"/>
    <property type="match status" value="2"/>
</dbReference>
<evidence type="ECO:0000256" key="1">
    <source>
        <dbReference type="SAM" id="Coils"/>
    </source>
</evidence>
<dbReference type="PROSITE" id="PS51192">
    <property type="entry name" value="HELICASE_ATP_BIND_1"/>
    <property type="match status" value="1"/>
</dbReference>
<gene>
    <name evidence="5" type="ORF">DWX31_22675</name>
</gene>
<dbReference type="InterPro" id="IPR006935">
    <property type="entry name" value="Helicase/UvrB_N"/>
</dbReference>
<dbReference type="Pfam" id="PF02384">
    <property type="entry name" value="N6_Mtase"/>
    <property type="match status" value="1"/>
</dbReference>
<feature type="domain" description="Helicase ATP-binding" evidence="3">
    <location>
        <begin position="1099"/>
        <end position="1348"/>
    </location>
</feature>
<dbReference type="InterPro" id="IPR001650">
    <property type="entry name" value="Helicase_C-like"/>
</dbReference>
<dbReference type="InterPro" id="IPR052933">
    <property type="entry name" value="DNA_Protect_Modify"/>
</dbReference>
<feature type="region of interest" description="Disordered" evidence="2">
    <location>
        <begin position="138"/>
        <end position="182"/>
    </location>
</feature>
<proteinExistence type="predicted"/>
<keyword evidence="5" id="KW-0378">Hydrolase</keyword>
<dbReference type="SMART" id="SM00490">
    <property type="entry name" value="HELICc"/>
    <property type="match status" value="1"/>
</dbReference>
<dbReference type="Pfam" id="PF00271">
    <property type="entry name" value="Helicase_C"/>
    <property type="match status" value="1"/>
</dbReference>
<dbReference type="PROSITE" id="PS51194">
    <property type="entry name" value="HELICASE_CTER"/>
    <property type="match status" value="1"/>
</dbReference>
<name>A0A3E3DGB7_9FIRM</name>
<evidence type="ECO:0000313" key="6">
    <source>
        <dbReference type="Proteomes" id="UP000261023"/>
    </source>
</evidence>
<feature type="coiled-coil region" evidence="1">
    <location>
        <begin position="1202"/>
        <end position="1229"/>
    </location>
</feature>
<dbReference type="GO" id="GO:0005524">
    <property type="term" value="F:ATP binding"/>
    <property type="evidence" value="ECO:0007669"/>
    <property type="project" value="InterPro"/>
</dbReference>
<reference evidence="5 6" key="1">
    <citation type="submission" date="2018-08" db="EMBL/GenBank/DDBJ databases">
        <title>A genome reference for cultivated species of the human gut microbiota.</title>
        <authorList>
            <person name="Zou Y."/>
            <person name="Xue W."/>
            <person name="Luo G."/>
        </authorList>
    </citation>
    <scope>NUCLEOTIDE SEQUENCE [LARGE SCALE GENOMIC DNA]</scope>
    <source>
        <strain evidence="5 6">AF19-13AC</strain>
    </source>
</reference>
<dbReference type="InterPro" id="IPR003356">
    <property type="entry name" value="DNA_methylase_A-5"/>
</dbReference>
<dbReference type="InterPro" id="IPR029063">
    <property type="entry name" value="SAM-dependent_MTases_sf"/>
</dbReference>
<dbReference type="InterPro" id="IPR027417">
    <property type="entry name" value="P-loop_NTPase"/>
</dbReference>
<feature type="coiled-coil region" evidence="1">
    <location>
        <begin position="1831"/>
        <end position="1858"/>
    </location>
</feature>
<protein>
    <submittedName>
        <fullName evidence="5">Helicase</fullName>
    </submittedName>
</protein>
<feature type="region of interest" description="Disordered" evidence="2">
    <location>
        <begin position="1"/>
        <end position="23"/>
    </location>
</feature>
<dbReference type="SUPFAM" id="SSF52540">
    <property type="entry name" value="P-loop containing nucleoside triphosphate hydrolases"/>
    <property type="match status" value="2"/>
</dbReference>
<feature type="region of interest" description="Disordered" evidence="2">
    <location>
        <begin position="233"/>
        <end position="255"/>
    </location>
</feature>
<dbReference type="SUPFAM" id="SSF53335">
    <property type="entry name" value="S-adenosyl-L-methionine-dependent methyltransferases"/>
    <property type="match status" value="1"/>
</dbReference>
<dbReference type="Gene3D" id="3.40.50.150">
    <property type="entry name" value="Vaccinia Virus protein VP39"/>
    <property type="match status" value="1"/>
</dbReference>
<comment type="caution">
    <text evidence="5">The sequence shown here is derived from an EMBL/GenBank/DDBJ whole genome shotgun (WGS) entry which is preliminary data.</text>
</comment>
<dbReference type="GO" id="GO:0016787">
    <property type="term" value="F:hydrolase activity"/>
    <property type="evidence" value="ECO:0007669"/>
    <property type="project" value="InterPro"/>
</dbReference>
<evidence type="ECO:0000256" key="2">
    <source>
        <dbReference type="SAM" id="MobiDB-lite"/>
    </source>
</evidence>
<dbReference type="EMBL" id="QTJW01000017">
    <property type="protein sequence ID" value="RGD68321.1"/>
    <property type="molecule type" value="Genomic_DNA"/>
</dbReference>
<dbReference type="Pfam" id="PF04851">
    <property type="entry name" value="ResIII"/>
    <property type="match status" value="1"/>
</dbReference>
<keyword evidence="1" id="KW-0175">Coiled coil</keyword>
<feature type="domain" description="Helicase C-terminal" evidence="4">
    <location>
        <begin position="1497"/>
        <end position="1660"/>
    </location>
</feature>
<organism evidence="5 6">
    <name type="scientific">Hungatella hathewayi</name>
    <dbReference type="NCBI Taxonomy" id="154046"/>
    <lineage>
        <taxon>Bacteria</taxon>
        <taxon>Bacillati</taxon>
        <taxon>Bacillota</taxon>
        <taxon>Clostridia</taxon>
        <taxon>Lachnospirales</taxon>
        <taxon>Lachnospiraceae</taxon>
        <taxon>Hungatella</taxon>
    </lineage>
</organism>
<sequence length="1916" mass="218697">MPDEINRIEDRKAARSDGEEDSSGRAFFVPRRYSDEEIRQFYLNILTDTTLYPEALYKKIYEVMGSDASLIEKGRAIHELYQTYGNAEDGSGQTRVVLRDEAMLFYFGEYDFTQLTWNEVAATIAGLIEEEKYVRLSQEESRDQPLAVENEADASGDIRTSKESYEPENIQQEPPDVAGQSASEIRDFERNGDSQLSLFSLGLIETNSDDVGGILEALDGETGEKIADENTLEVPAPKESAETGEKAGKAGGERLTTEEPILEEPSTETPISENPPIARANYIYSENHHLYDGGPKEKCRNNIEAIRLIKRLKQENCHATPEEQIILAKYVGWGGLANALTPGKSGWEKEYETLQNLLNEEEMQSAAESSLTAYYTEQEIIKYIYEALERFGFLKGNILDPAMGTGNFFSVLPDSMKESTLYGVELDQLSGRIAKELYPNAYIEIKGYEDTEFSDSFFDVAVGNIPFNAIKISDRRYDRYGFRIHDYFIAKTLDQVRPGGIIAFITSKFTLDKKNSTIRSYIAQRAELIGAIRLPKNAFYKVAGTTATTDILFLQKREQEIVPDKQAINWLSVEEDENGVPINSYFIDHPEMMLGTMTFDASMYANETSTSCMPFEDQSLDDLLKNAVGKLHAVYREPDVELAAEGDTEIKDWLPAIPEVKNGCYALIEGRLYYREDSRMYLQNIGGMKEERIKGLLEVKEALWNLINFQSRTEEERIAEGFPADFDRGLERYLKETNLVYDRFTARYGYVNSYANISAFAKDSDSPLLRSIEDPKKDSDGKKIKGEFQKAVVFYQATVRPRMIPKRAGSAEEALQLSLNMKGCVDLDYMQYLYHTPDQGNYSKGEIIAELGARIYQDPAMYYGKPYAGWVVAEEYLSGYVKDKLKEAVFYAKDEPERFNRNVEALQLVQPQPLTPEDINFTLGSTWIPTEYYESFMYEKFETANGLRGGSLGIAIEFATYTGEYHITGKSSEPNSVCVNATYGTTRKNAYEILENSLNLRSVEVKDRVEYVDMDTGEDKVKYVLNRTETLLAREKQAQIKQEFESWLFEEPERGDALTKLYNDRFNNVRPREFNGDNLMFPDLNSAISLRKNQRDLIARGIYGNANVLAAHEVGAGKTFSAVVIAHERKRLGICNKPLIAVPNYLVGQWAADYMKLYPQDNLLVATKKDLEKKNRRRFVSRIATGDYDAIIMAHSSFELINLSKEKQLAAIQEEMAELSDAISEEKSRQGKSWTLKQLYAFQKNLQFRYDHLFNEDKKDNTINFEQLGVDCLIIDEAHTYKNNYSFTKMRNVAGVGGQSSQRAMDMYMKSQYINEITGEKGLVYLTGTPVTNSMSELYVMQKALQPSELKSRGIFLFDSWASTFGVVESSLELRPEGTGYQMKNRFAHFHNLPELMSMFTLVADIKTSDMLPEIPVPKLKTGVFQAVKTMITPEQKEKMEELVMRAEDIRNGIVDSTEDNFLKLTNEARLLAIDPRILDSRIPYNPDTKLNACARNVASIYHETKEKKSTQLIFCDKGTPKQDGSYSFYQAIKEELTAAGVKEQEITFIHDYNTDTRRAELFEKVRNGEIRILMGSTEKMGTGMNVQNKLIALHHLDVPWRPADLTQRNGRILRQGNENEEISIFNYITEQTFDAYLWQILEQKQKYISQIMTGRSSARSCGDIDETVLQYAEFKTLAADPRMKHKMEVDNEIYRLQTLKASWKAKNQELQNDVVFSYPSQIEKCRDQIEKYRIDAERYQKNRKVDFSMTLEHKVHRGRSDASEHLELLLRRVGKSVGDTLVVGNYAGFTISFIRGIDSIINIELTGKGVYGFTAGPSSMGNITRIENTIGKLDERMRRSEMKLEDLEKQLNAAKMELSKPFKDEEKLRELLKEQVHLALELEFQMEENKQSGDTPVDEMLESEPESFYEECMER</sequence>
<dbReference type="PANTHER" id="PTHR41313">
    <property type="entry name" value="ADENINE-SPECIFIC METHYLTRANSFERASE"/>
    <property type="match status" value="1"/>
</dbReference>
<dbReference type="PANTHER" id="PTHR41313:SF1">
    <property type="entry name" value="DNA METHYLASE ADENINE-SPECIFIC DOMAIN-CONTAINING PROTEIN"/>
    <property type="match status" value="1"/>
</dbReference>
<dbReference type="GO" id="GO:0003677">
    <property type="term" value="F:DNA binding"/>
    <property type="evidence" value="ECO:0007669"/>
    <property type="project" value="InterPro"/>
</dbReference>
<keyword evidence="5" id="KW-0547">Nucleotide-binding</keyword>
<evidence type="ECO:0000259" key="4">
    <source>
        <dbReference type="PROSITE" id="PS51194"/>
    </source>
</evidence>
<feature type="compositionally biased region" description="Basic and acidic residues" evidence="2">
    <location>
        <begin position="1"/>
        <end position="17"/>
    </location>
</feature>
<dbReference type="GO" id="GO:0008170">
    <property type="term" value="F:N-methyltransferase activity"/>
    <property type="evidence" value="ECO:0007669"/>
    <property type="project" value="InterPro"/>
</dbReference>
<accession>A0A3E3DGB7</accession>
<keyword evidence="5" id="KW-0067">ATP-binding</keyword>
<dbReference type="InterPro" id="IPR014001">
    <property type="entry name" value="Helicase_ATP-bd"/>
</dbReference>
<dbReference type="Proteomes" id="UP000261023">
    <property type="component" value="Unassembled WGS sequence"/>
</dbReference>
<feature type="compositionally biased region" description="Basic and acidic residues" evidence="2">
    <location>
        <begin position="239"/>
        <end position="255"/>
    </location>
</feature>
<evidence type="ECO:0000259" key="3">
    <source>
        <dbReference type="PROSITE" id="PS51192"/>
    </source>
</evidence>
<dbReference type="SMART" id="SM00487">
    <property type="entry name" value="DEXDc"/>
    <property type="match status" value="1"/>
</dbReference>
<dbReference type="PRINTS" id="PR00507">
    <property type="entry name" value="N12N6MTFRASE"/>
</dbReference>
<dbReference type="GO" id="GO:0004386">
    <property type="term" value="F:helicase activity"/>
    <property type="evidence" value="ECO:0007669"/>
    <property type="project" value="UniProtKB-KW"/>
</dbReference>
<evidence type="ECO:0000313" key="5">
    <source>
        <dbReference type="EMBL" id="RGD68321.1"/>
    </source>
</evidence>
<feature type="region of interest" description="Disordered" evidence="2">
    <location>
        <begin position="1888"/>
        <end position="1916"/>
    </location>
</feature>
<feature type="compositionally biased region" description="Acidic residues" evidence="2">
    <location>
        <begin position="1897"/>
        <end position="1916"/>
    </location>
</feature>
<keyword evidence="5" id="KW-0347">Helicase</keyword>